<protein>
    <submittedName>
        <fullName evidence="1">Uncharacterized protein</fullName>
    </submittedName>
</protein>
<sequence>MDKRRLIFELRMEIAAVRQALRDSEDAGLTELQINGLLERLSYLLEIVRKLEE</sequence>
<evidence type="ECO:0000313" key="2">
    <source>
        <dbReference type="Proteomes" id="UP000679725"/>
    </source>
</evidence>
<dbReference type="EMBL" id="CAJRAU010000007">
    <property type="protein sequence ID" value="CAG5072992.1"/>
    <property type="molecule type" value="Genomic_DNA"/>
</dbReference>
<comment type="caution">
    <text evidence="1">The sequence shown here is derived from an EMBL/GenBank/DDBJ whole genome shotgun (WGS) entry which is preliminary data.</text>
</comment>
<organism evidence="1 2">
    <name type="scientific">Dyadobacter linearis</name>
    <dbReference type="NCBI Taxonomy" id="2823330"/>
    <lineage>
        <taxon>Bacteria</taxon>
        <taxon>Pseudomonadati</taxon>
        <taxon>Bacteroidota</taxon>
        <taxon>Cytophagia</taxon>
        <taxon>Cytophagales</taxon>
        <taxon>Spirosomataceae</taxon>
        <taxon>Dyadobacter</taxon>
    </lineage>
</organism>
<dbReference type="Proteomes" id="UP000679725">
    <property type="component" value="Unassembled WGS sequence"/>
</dbReference>
<proteinExistence type="predicted"/>
<name>A0ABM8UWV7_9BACT</name>
<reference evidence="1 2" key="1">
    <citation type="submission" date="2021-04" db="EMBL/GenBank/DDBJ databases">
        <authorList>
            <person name="Rodrigo-Torres L."/>
            <person name="Arahal R. D."/>
            <person name="Lucena T."/>
        </authorList>
    </citation>
    <scope>NUCLEOTIDE SEQUENCE [LARGE SCALE GENOMIC DNA]</scope>
    <source>
        <strain evidence="1 2">CECT 9623</strain>
    </source>
</reference>
<evidence type="ECO:0000313" key="1">
    <source>
        <dbReference type="EMBL" id="CAG5072992.1"/>
    </source>
</evidence>
<keyword evidence="2" id="KW-1185">Reference proteome</keyword>
<gene>
    <name evidence="1" type="ORF">DYBT9623_04523</name>
</gene>
<accession>A0ABM8UWV7</accession>
<dbReference type="RefSeq" id="WP_215235788.1">
    <property type="nucleotide sequence ID" value="NZ_CAJRAU010000007.1"/>
</dbReference>